<keyword evidence="3" id="KW-1185">Reference proteome</keyword>
<evidence type="ECO:0000313" key="2">
    <source>
        <dbReference type="EMBL" id="KAF6762486.1"/>
    </source>
</evidence>
<name>A0A8H6MEV0_9AGAR</name>
<evidence type="ECO:0000313" key="3">
    <source>
        <dbReference type="Proteomes" id="UP000521943"/>
    </source>
</evidence>
<reference evidence="2 3" key="1">
    <citation type="submission" date="2020-07" db="EMBL/GenBank/DDBJ databases">
        <title>Comparative genomics of pyrophilous fungi reveals a link between fire events and developmental genes.</title>
        <authorList>
            <consortium name="DOE Joint Genome Institute"/>
            <person name="Steindorff A.S."/>
            <person name="Carver A."/>
            <person name="Calhoun S."/>
            <person name="Stillman K."/>
            <person name="Liu H."/>
            <person name="Lipzen A."/>
            <person name="Pangilinan J."/>
            <person name="Labutti K."/>
            <person name="Bruns T.D."/>
            <person name="Grigoriev I.V."/>
        </authorList>
    </citation>
    <scope>NUCLEOTIDE SEQUENCE [LARGE SCALE GENOMIC DNA]</scope>
    <source>
        <strain evidence="2 3">CBS 144469</strain>
    </source>
</reference>
<feature type="region of interest" description="Disordered" evidence="1">
    <location>
        <begin position="54"/>
        <end position="78"/>
    </location>
</feature>
<proteinExistence type="predicted"/>
<comment type="caution">
    <text evidence="2">The sequence shown here is derived from an EMBL/GenBank/DDBJ whole genome shotgun (WGS) entry which is preliminary data.</text>
</comment>
<organism evidence="2 3">
    <name type="scientific">Ephemerocybe angulata</name>
    <dbReference type="NCBI Taxonomy" id="980116"/>
    <lineage>
        <taxon>Eukaryota</taxon>
        <taxon>Fungi</taxon>
        <taxon>Dikarya</taxon>
        <taxon>Basidiomycota</taxon>
        <taxon>Agaricomycotina</taxon>
        <taxon>Agaricomycetes</taxon>
        <taxon>Agaricomycetidae</taxon>
        <taxon>Agaricales</taxon>
        <taxon>Agaricineae</taxon>
        <taxon>Psathyrellaceae</taxon>
        <taxon>Ephemerocybe</taxon>
    </lineage>
</organism>
<protein>
    <submittedName>
        <fullName evidence="2">Uncharacterized protein</fullName>
    </submittedName>
</protein>
<evidence type="ECO:0000256" key="1">
    <source>
        <dbReference type="SAM" id="MobiDB-lite"/>
    </source>
</evidence>
<accession>A0A8H6MEV0</accession>
<dbReference type="Proteomes" id="UP000521943">
    <property type="component" value="Unassembled WGS sequence"/>
</dbReference>
<dbReference type="AlphaFoldDB" id="A0A8H6MEV0"/>
<gene>
    <name evidence="2" type="ORF">DFP72DRAFT_1041104</name>
</gene>
<dbReference type="EMBL" id="JACGCI010000007">
    <property type="protein sequence ID" value="KAF6762486.1"/>
    <property type="molecule type" value="Genomic_DNA"/>
</dbReference>
<sequence>MSSRERSHSDYVPPATVLRLLARSSRFLHPSYLPSGNRRPPFGIRARIQIQDSPAPSSVNLRLPPPLGRPSRAQQPDKANRAPLTCFGAFCRERGAGYCSAGAGRPHLAASHQSASIRPPLADLKKYVPGIAWYLLRDRADVGRDEEGGVRRSLWGLCRSTMMGYSVTRSPALLYLSDHKRSKGVIVPEVRADIGLTSECEYPSGSPSNDVIRLYLWRNVKESGVRRPSKLNRVKGLEG</sequence>